<organism evidence="2 3">
    <name type="scientific">Sporomusa termitida</name>
    <dbReference type="NCBI Taxonomy" id="2377"/>
    <lineage>
        <taxon>Bacteria</taxon>
        <taxon>Bacillati</taxon>
        <taxon>Bacillota</taxon>
        <taxon>Negativicutes</taxon>
        <taxon>Selenomonadales</taxon>
        <taxon>Sporomusaceae</taxon>
        <taxon>Sporomusa</taxon>
    </lineage>
</organism>
<dbReference type="PANTHER" id="PTHR36179:SF2">
    <property type="entry name" value="LUD DOMAIN-CONTAINING PROTEIN"/>
    <property type="match status" value="1"/>
</dbReference>
<accession>A0A517DPZ0</accession>
<keyword evidence="3" id="KW-1185">Reference proteome</keyword>
<reference evidence="2 3" key="1">
    <citation type="submission" date="2019-02" db="EMBL/GenBank/DDBJ databases">
        <title>Closed genome of Sporomusa termitida DSM 4440.</title>
        <authorList>
            <person name="Poehlein A."/>
            <person name="Daniel R."/>
        </authorList>
    </citation>
    <scope>NUCLEOTIDE SEQUENCE [LARGE SCALE GENOMIC DNA]</scope>
    <source>
        <strain evidence="2 3">DSM 4440</strain>
    </source>
</reference>
<proteinExistence type="predicted"/>
<dbReference type="AlphaFoldDB" id="A0A517DPZ0"/>
<dbReference type="PIRSF" id="PIRSF020269">
    <property type="entry name" value="DUF1121"/>
    <property type="match status" value="1"/>
</dbReference>
<dbReference type="InterPro" id="IPR009501">
    <property type="entry name" value="UCP020269"/>
</dbReference>
<evidence type="ECO:0000313" key="2">
    <source>
        <dbReference type="EMBL" id="QDR79429.1"/>
    </source>
</evidence>
<dbReference type="Proteomes" id="UP000320776">
    <property type="component" value="Chromosome"/>
</dbReference>
<feature type="domain" description="LUD" evidence="1">
    <location>
        <begin position="9"/>
        <end position="198"/>
    </location>
</feature>
<evidence type="ECO:0000313" key="3">
    <source>
        <dbReference type="Proteomes" id="UP000320776"/>
    </source>
</evidence>
<dbReference type="EMBL" id="CP036259">
    <property type="protein sequence ID" value="QDR79429.1"/>
    <property type="molecule type" value="Genomic_DNA"/>
</dbReference>
<dbReference type="PANTHER" id="PTHR36179">
    <property type="entry name" value="LUD_DOM DOMAIN-CONTAINING PROTEIN"/>
    <property type="match status" value="1"/>
</dbReference>
<name>A0A517DPZ0_9FIRM</name>
<dbReference type="InterPro" id="IPR003741">
    <property type="entry name" value="LUD_dom"/>
</dbReference>
<sequence length="207" mass="22330">MHTEKLALQTVAALQKNRFTAAYFPTAAAAIDQLLSVIPPAATVGIGGSWTLIQLELVEKLEARGNTVLCHHKPGLSPEQILDIRRRQLTCDVFLTSTNAVTQDGRLVNTDATGNRVAAMIFGPKKVIVLAGINKIAASLEEARERIRATAAPANNKRLNRPNPCVETGYCVDCQGPTRLCNVDTVIHKCPPASAIHVWLAGEELGY</sequence>
<gene>
    <name evidence="2" type="ORF">SPTER_07040</name>
</gene>
<evidence type="ECO:0000259" key="1">
    <source>
        <dbReference type="Pfam" id="PF02589"/>
    </source>
</evidence>
<protein>
    <submittedName>
        <fullName evidence="2">LUD domain protein</fullName>
    </submittedName>
</protein>
<dbReference type="Pfam" id="PF02589">
    <property type="entry name" value="LUD_dom"/>
    <property type="match status" value="1"/>
</dbReference>
<dbReference type="KEGG" id="sted:SPTER_07040"/>